<gene>
    <name evidence="3" type="ORF">LTR84_004783</name>
</gene>
<keyword evidence="1" id="KW-0732">Signal</keyword>
<protein>
    <recommendedName>
        <fullName evidence="2">Beta-glucuronidase C-terminal domain-containing protein</fullName>
    </recommendedName>
</protein>
<feature type="chain" id="PRO_5043508102" description="Beta-glucuronidase C-terminal domain-containing protein" evidence="1">
    <location>
        <begin position="21"/>
        <end position="549"/>
    </location>
</feature>
<evidence type="ECO:0000256" key="1">
    <source>
        <dbReference type="SAM" id="SignalP"/>
    </source>
</evidence>
<organism evidence="3 4">
    <name type="scientific">Exophiala bonariae</name>
    <dbReference type="NCBI Taxonomy" id="1690606"/>
    <lineage>
        <taxon>Eukaryota</taxon>
        <taxon>Fungi</taxon>
        <taxon>Dikarya</taxon>
        <taxon>Ascomycota</taxon>
        <taxon>Pezizomycotina</taxon>
        <taxon>Eurotiomycetes</taxon>
        <taxon>Chaetothyriomycetidae</taxon>
        <taxon>Chaetothyriales</taxon>
        <taxon>Herpotrichiellaceae</taxon>
        <taxon>Exophiala</taxon>
    </lineage>
</organism>
<dbReference type="Pfam" id="PF16862">
    <property type="entry name" value="Glyco_hydro_79C"/>
    <property type="match status" value="1"/>
</dbReference>
<dbReference type="InterPro" id="IPR052974">
    <property type="entry name" value="GH79_Enzymes"/>
</dbReference>
<dbReference type="PANTHER" id="PTHR36183">
    <property type="entry name" value="BETA-GLUCURONIDASE"/>
    <property type="match status" value="1"/>
</dbReference>
<evidence type="ECO:0000259" key="2">
    <source>
        <dbReference type="Pfam" id="PF16862"/>
    </source>
</evidence>
<accession>A0AAV9NN61</accession>
<dbReference type="AlphaFoldDB" id="A0AAV9NN61"/>
<comment type="caution">
    <text evidence="3">The sequence shown here is derived from an EMBL/GenBank/DDBJ whole genome shotgun (WGS) entry which is preliminary data.</text>
</comment>
<dbReference type="SUPFAM" id="SSF51445">
    <property type="entry name" value="(Trans)glycosidases"/>
    <property type="match status" value="1"/>
</dbReference>
<dbReference type="RefSeq" id="XP_064710981.1">
    <property type="nucleotide sequence ID" value="XM_064848357.1"/>
</dbReference>
<dbReference type="Proteomes" id="UP001358417">
    <property type="component" value="Unassembled WGS sequence"/>
</dbReference>
<dbReference type="GeneID" id="89972961"/>
<feature type="domain" description="Beta-glucuronidase C-terminal" evidence="2">
    <location>
        <begin position="425"/>
        <end position="544"/>
    </location>
</feature>
<dbReference type="InterPro" id="IPR031728">
    <property type="entry name" value="GlcAase_C"/>
</dbReference>
<dbReference type="InterPro" id="IPR017853">
    <property type="entry name" value="GH"/>
</dbReference>
<name>A0AAV9NN61_9EURO</name>
<evidence type="ECO:0000313" key="4">
    <source>
        <dbReference type="Proteomes" id="UP001358417"/>
    </source>
</evidence>
<reference evidence="3 4" key="1">
    <citation type="submission" date="2023-08" db="EMBL/GenBank/DDBJ databases">
        <title>Black Yeasts Isolated from many extreme environments.</title>
        <authorList>
            <person name="Coleine C."/>
            <person name="Stajich J.E."/>
            <person name="Selbmann L."/>
        </authorList>
    </citation>
    <scope>NUCLEOTIDE SEQUENCE [LARGE SCALE GENOMIC DNA]</scope>
    <source>
        <strain evidence="3 4">CCFEE 5792</strain>
    </source>
</reference>
<proteinExistence type="predicted"/>
<dbReference type="EMBL" id="JAVRRD010000002">
    <property type="protein sequence ID" value="KAK5062709.1"/>
    <property type="molecule type" value="Genomic_DNA"/>
</dbReference>
<dbReference type="PANTHER" id="PTHR36183:SF2">
    <property type="entry name" value="BETA-GLUCURONIDASE C-TERMINAL DOMAIN-CONTAINING PROTEIN"/>
    <property type="match status" value="1"/>
</dbReference>
<sequence length="549" mass="59565">MLKLAILAYSSVLFAKVVTSAAIALSLTAPENVSQPVLKSFVSFSIEFSSFPDFAGNLSHPNNFSYNLLKNLGDLQGSNPIIRVGGNTQDYATFNATQKEQLIGTVNANRSRDYPTTISIGPSYFDSYSTWPNISYIHGFNLGKNGSIGHDTLVDTVPLVCKALASPDGKSPKLAAWQLGNEPDLFKTSAQGPVRPSWWNETDYVQEWLNKTRSVIRALVMENCPEVVEQGKFSFYAPSFAGTSNSLNLIKTWDQGIDADHDIGFVDSHNYIGGAEQPGVTLQGTLMNHSSTVASVAKHLNESRILRSQGVTQPYILGETNSLYNQGKPGLSNSFGAALWGVDFNLHCAANNIRRVHMHQGTNYRYASWQPIQTVNESIGTKTPYYGNVAVARFLGNEGGRAENVTVSEIDLSESESGASIYHSAYAAYLDGRLARLAVIQMQAYNYSSPSSPGSSQRPVERFSFQLGNDQTGTAAAVKSITAEQLIANGSDAITGVTFGGYSFNYELDEGRPVMLKNISAAEDVQIQQGGVFLVDVPWSSAVVLNFAY</sequence>
<dbReference type="Gene3D" id="3.20.20.80">
    <property type="entry name" value="Glycosidases"/>
    <property type="match status" value="1"/>
</dbReference>
<keyword evidence="4" id="KW-1185">Reference proteome</keyword>
<evidence type="ECO:0000313" key="3">
    <source>
        <dbReference type="EMBL" id="KAK5062709.1"/>
    </source>
</evidence>
<feature type="signal peptide" evidence="1">
    <location>
        <begin position="1"/>
        <end position="20"/>
    </location>
</feature>